<dbReference type="Gene3D" id="3.30.1490.360">
    <property type="match status" value="1"/>
</dbReference>
<dbReference type="EMBL" id="JNVM01000020">
    <property type="protein sequence ID" value="KEQ23740.1"/>
    <property type="molecule type" value="Genomic_DNA"/>
</dbReference>
<dbReference type="eggNOG" id="ENOG502Z8I6">
    <property type="taxonomic scope" value="Bacteria"/>
</dbReference>
<reference evidence="6 7" key="1">
    <citation type="submission" date="2014-06" db="EMBL/GenBank/DDBJ databases">
        <title>Draft genome sequence of Paenibacillus sp. MSt1.</title>
        <authorList>
            <person name="Aw Y.K."/>
            <person name="Ong K.S."/>
            <person name="Gan H.M."/>
            <person name="Lee S.M."/>
        </authorList>
    </citation>
    <scope>NUCLEOTIDE SEQUENCE [LARGE SCALE GENOMIC DNA]</scope>
    <source>
        <strain evidence="6 7">MSt1</strain>
    </source>
</reference>
<dbReference type="Pfam" id="PF22671">
    <property type="entry name" value="Gp18_domIII_N"/>
    <property type="match status" value="1"/>
</dbReference>
<protein>
    <recommendedName>
        <fullName evidence="8">Phage-like element PBSX protein XkdK</fullName>
    </recommendedName>
</protein>
<organism evidence="6 7">
    <name type="scientific">Paenibacillus tyrfis</name>
    <dbReference type="NCBI Taxonomy" id="1501230"/>
    <lineage>
        <taxon>Bacteria</taxon>
        <taxon>Bacillati</taxon>
        <taxon>Bacillota</taxon>
        <taxon>Bacilli</taxon>
        <taxon>Bacillales</taxon>
        <taxon>Paenibacillaceae</taxon>
        <taxon>Paenibacillus</taxon>
    </lineage>
</organism>
<dbReference type="Pfam" id="PF17482">
    <property type="entry name" value="Phage_sheath_1C"/>
    <property type="match status" value="1"/>
</dbReference>
<dbReference type="Gene3D" id="2.60.40.4290">
    <property type="match status" value="1"/>
</dbReference>
<feature type="domain" description="Tail sheath protein C-terminal" evidence="4">
    <location>
        <begin position="336"/>
        <end position="438"/>
    </location>
</feature>
<dbReference type="Pfam" id="PF04984">
    <property type="entry name" value="Phage_sheath_1"/>
    <property type="match status" value="1"/>
</dbReference>
<feature type="domain" description="Tail sheath protein Gp18-like" evidence="5">
    <location>
        <begin position="33"/>
        <end position="90"/>
    </location>
</feature>
<sequence>MAGGTWTTQNKVRPGVYINFVGEGKPAGAAGDRGIMTMALPLGWGEAKKVLTISAGDDVKTLLGYDIAAPQLLLVREALKRAKMVLLYRLNAGTKAAATVGALKVTAKHGGVRGNDLSVVVQANIDDNTKFDVKTLLAGQAVDSQTVANIAGLKANDWVVFSGTGDLTATAGASLTGGADGTVTNQDHTDYLGAIEVFDFQTMALASGDATLKSVYTAFVKRLRDTEGKKVQAVLENYPAADFEGIISVKNGVVLTDGTVLDAVKATVWVAAATAGAQVNQSLTYQAYDDAVDVDIRYTNSQIESALRGGEVVFVQNKGRAIIEQDLNTFKSFLPTKGKAFSKNRVIRVLDGIANDIKRIFETFYIGKVSNDHDGRNLLWNEVVTYLRSLQANAAIQNFNSQTDVNVIQGQDADSVYVELHVQPVDSIEKIYMKVTVK</sequence>
<dbReference type="OrthoDB" id="89060at2"/>
<dbReference type="Gene3D" id="3.30.1370.220">
    <property type="match status" value="1"/>
</dbReference>
<evidence type="ECO:0000259" key="5">
    <source>
        <dbReference type="Pfam" id="PF22671"/>
    </source>
</evidence>
<evidence type="ECO:0000259" key="4">
    <source>
        <dbReference type="Pfam" id="PF17482"/>
    </source>
</evidence>
<evidence type="ECO:0000259" key="3">
    <source>
        <dbReference type="Pfam" id="PF17481"/>
    </source>
</evidence>
<dbReference type="InterPro" id="IPR020287">
    <property type="entry name" value="Tail_sheath_C"/>
</dbReference>
<name>A0A081NZ67_9BACL</name>
<keyword evidence="7" id="KW-1185">Reference proteome</keyword>
<dbReference type="InterPro" id="IPR035089">
    <property type="entry name" value="Phage_sheath_subtilisin"/>
</dbReference>
<dbReference type="Gene3D" id="3.30.360.90">
    <property type="match status" value="1"/>
</dbReference>
<dbReference type="RefSeq" id="WP_036687704.1">
    <property type="nucleotide sequence ID" value="NZ_JNVM01000020.1"/>
</dbReference>
<accession>A0A081NZ67</accession>
<evidence type="ECO:0000256" key="1">
    <source>
        <dbReference type="ARBA" id="ARBA00008005"/>
    </source>
</evidence>
<proteinExistence type="inferred from homology"/>
<evidence type="ECO:0000313" key="6">
    <source>
        <dbReference type="EMBL" id="KEQ23740.1"/>
    </source>
</evidence>
<feature type="domain" description="Tail sheath protein subtilisin-like" evidence="2">
    <location>
        <begin position="181"/>
        <end position="329"/>
    </location>
</feature>
<gene>
    <name evidence="6" type="ORF">ET33_14810</name>
</gene>
<evidence type="ECO:0000313" key="7">
    <source>
        <dbReference type="Proteomes" id="UP000028123"/>
    </source>
</evidence>
<dbReference type="Pfam" id="PF17481">
    <property type="entry name" value="Phage_sheath_domII"/>
    <property type="match status" value="1"/>
</dbReference>
<dbReference type="AlphaFoldDB" id="A0A081NZ67"/>
<feature type="domain" description="Phage tail sheath protein-like beta-sandwich" evidence="3">
    <location>
        <begin position="91"/>
        <end position="180"/>
    </location>
</feature>
<dbReference type="InterPro" id="IPR054564">
    <property type="entry name" value="Gp18_domIII_N"/>
</dbReference>
<dbReference type="InterPro" id="IPR035326">
    <property type="entry name" value="Beta_sandwich_Seath"/>
</dbReference>
<comment type="similarity">
    <text evidence="1">Belongs to the myoviridae tail sheath protein family.</text>
</comment>
<comment type="caution">
    <text evidence="6">The sequence shown here is derived from an EMBL/GenBank/DDBJ whole genome shotgun (WGS) entry which is preliminary data.</text>
</comment>
<evidence type="ECO:0000259" key="2">
    <source>
        <dbReference type="Pfam" id="PF04984"/>
    </source>
</evidence>
<evidence type="ECO:0008006" key="8">
    <source>
        <dbReference type="Google" id="ProtNLM"/>
    </source>
</evidence>
<dbReference type="Proteomes" id="UP000028123">
    <property type="component" value="Unassembled WGS sequence"/>
</dbReference>
<dbReference type="Gene3D" id="3.40.50.11790">
    <property type="match status" value="1"/>
</dbReference>